<sequence>MSKKRLFKRTGIVLISVTVALFIAWQLLKEFKIKAFVVESIHTELNHYFVDSVHFQIEDISVRFFEKKIVLEKVAVNLIADQKDTIASLELPDLNISWDDYWKSFNNQLYKFNSLELKSAKLLLPLDFEKIKRKKASRPSFDGKFELAIKELIVDDGEILFYDQLNQKSGRLNADYKLVAQNLHFKKGEIPEKLQDVAKDIFLEFHNLTYFLKDDLHKVDIETLSFDLFKQDITLISSHFRPIYSPDKFAELKEEQANHIDIILDSIQLNEINWQGDSMISVHNVFAKNIELNVTKDKNYPLPDDRFVPVLVELLKNSDVSIDVRECVVQNMNLSYYEIPDGSEEIGLVRIANILGVIENITNRKDSVDKYGTDLIIKANGDLYDEGNLKAEIRYNLNSNYGYFSVRGSLEPMSISAINQYMSKSYPVEISSGTVDELYFSYSGGNKAVSGEMRFKYSDLKIKFHKILNEEEKGDKALSWLANVALPQQNPRDNGRFRIGKIEFNRDTRKSMFSYWSNSLVSGFQSTVGIGKASRIEKLDKKEESIWQKIGFGKDEESE</sequence>
<keyword evidence="1" id="KW-0812">Transmembrane</keyword>
<dbReference type="HOGENOM" id="CLU_487296_0_0_10"/>
<dbReference type="eggNOG" id="ENOG502ZAS2">
    <property type="taxonomic scope" value="Bacteria"/>
</dbReference>
<keyword evidence="3" id="KW-1185">Reference proteome</keyword>
<evidence type="ECO:0008006" key="4">
    <source>
        <dbReference type="Google" id="ProtNLM"/>
    </source>
</evidence>
<evidence type="ECO:0000313" key="3">
    <source>
        <dbReference type="Proteomes" id="UP000008720"/>
    </source>
</evidence>
<accession>E4TNP9</accession>
<protein>
    <recommendedName>
        <fullName evidence="4">DUF748 domain-containing protein</fullName>
    </recommendedName>
</protein>
<gene>
    <name evidence="2" type="ordered locus">Ftrac_1496</name>
</gene>
<dbReference type="Proteomes" id="UP000008720">
    <property type="component" value="Chromosome"/>
</dbReference>
<proteinExistence type="predicted"/>
<evidence type="ECO:0000313" key="2">
    <source>
        <dbReference type="EMBL" id="ADR21486.1"/>
    </source>
</evidence>
<dbReference type="OrthoDB" id="844215at2"/>
<evidence type="ECO:0000256" key="1">
    <source>
        <dbReference type="SAM" id="Phobius"/>
    </source>
</evidence>
<keyword evidence="1" id="KW-0472">Membrane</keyword>
<dbReference type="RefSeq" id="WP_013453633.1">
    <property type="nucleotide sequence ID" value="NC_014759.1"/>
</dbReference>
<dbReference type="KEGG" id="mtt:Ftrac_1496"/>
<dbReference type="AlphaFoldDB" id="E4TNP9"/>
<dbReference type="EMBL" id="CP002349">
    <property type="protein sequence ID" value="ADR21486.1"/>
    <property type="molecule type" value="Genomic_DNA"/>
</dbReference>
<reference evidence="2 3" key="1">
    <citation type="journal article" date="2011" name="Stand. Genomic Sci.">
        <title>Complete genome sequence of Marivirga tractuosa type strain (H-43).</title>
        <authorList>
            <person name="Pagani I."/>
            <person name="Chertkov O."/>
            <person name="Lapidus A."/>
            <person name="Lucas S."/>
            <person name="Del Rio T.G."/>
            <person name="Tice H."/>
            <person name="Copeland A."/>
            <person name="Cheng J.F."/>
            <person name="Nolan M."/>
            <person name="Saunders E."/>
            <person name="Pitluck S."/>
            <person name="Held B."/>
            <person name="Goodwin L."/>
            <person name="Liolios K."/>
            <person name="Ovchinikova G."/>
            <person name="Ivanova N."/>
            <person name="Mavromatis K."/>
            <person name="Pati A."/>
            <person name="Chen A."/>
            <person name="Palaniappan K."/>
            <person name="Land M."/>
            <person name="Hauser L."/>
            <person name="Jeffries C.D."/>
            <person name="Detter J.C."/>
            <person name="Han C."/>
            <person name="Tapia R."/>
            <person name="Ngatchou-Djao O.D."/>
            <person name="Rohde M."/>
            <person name="Goker M."/>
            <person name="Spring S."/>
            <person name="Sikorski J."/>
            <person name="Woyke T."/>
            <person name="Bristow J."/>
            <person name="Eisen J.A."/>
            <person name="Markowitz V."/>
            <person name="Hugenholtz P."/>
            <person name="Klenk H.P."/>
            <person name="Kyrpides N.C."/>
        </authorList>
    </citation>
    <scope>NUCLEOTIDE SEQUENCE [LARGE SCALE GENOMIC DNA]</scope>
    <source>
        <strain evidence="3">ATCC 23168 / DSM 4126 / NBRC 15989 / NCIMB 1408 / VKM B-1430 / H-43</strain>
    </source>
</reference>
<name>E4TNP9_MARTH</name>
<dbReference type="STRING" id="643867.Ftrac_1496"/>
<keyword evidence="1" id="KW-1133">Transmembrane helix</keyword>
<feature type="transmembrane region" description="Helical" evidence="1">
    <location>
        <begin position="12"/>
        <end position="28"/>
    </location>
</feature>
<organism evidence="2 3">
    <name type="scientific">Marivirga tractuosa (strain ATCC 23168 / DSM 4126 / NBRC 15989 / NCIMB 1408 / VKM B-1430 / H-43)</name>
    <name type="common">Microscilla tractuosa</name>
    <name type="synonym">Flexibacter tractuosus</name>
    <dbReference type="NCBI Taxonomy" id="643867"/>
    <lineage>
        <taxon>Bacteria</taxon>
        <taxon>Pseudomonadati</taxon>
        <taxon>Bacteroidota</taxon>
        <taxon>Cytophagia</taxon>
        <taxon>Cytophagales</taxon>
        <taxon>Marivirgaceae</taxon>
        <taxon>Marivirga</taxon>
    </lineage>
</organism>